<reference evidence="2 3" key="1">
    <citation type="journal article" date="2015" name="Genome Biol. Evol.">
        <title>Comparative Genomics of a Bacterivorous Green Alga Reveals Evolutionary Causalities and Consequences of Phago-Mixotrophic Mode of Nutrition.</title>
        <authorList>
            <person name="Burns J.A."/>
            <person name="Paasch A."/>
            <person name="Narechania A."/>
            <person name="Kim E."/>
        </authorList>
    </citation>
    <scope>NUCLEOTIDE SEQUENCE [LARGE SCALE GENOMIC DNA]</scope>
    <source>
        <strain evidence="2 3">PLY_AMNH</strain>
    </source>
</reference>
<feature type="compositionally biased region" description="Basic and acidic residues" evidence="1">
    <location>
        <begin position="39"/>
        <end position="55"/>
    </location>
</feature>
<organism evidence="2 3">
    <name type="scientific">Cymbomonas tetramitiformis</name>
    <dbReference type="NCBI Taxonomy" id="36881"/>
    <lineage>
        <taxon>Eukaryota</taxon>
        <taxon>Viridiplantae</taxon>
        <taxon>Chlorophyta</taxon>
        <taxon>Pyramimonadophyceae</taxon>
        <taxon>Pyramimonadales</taxon>
        <taxon>Pyramimonadaceae</taxon>
        <taxon>Cymbomonas</taxon>
    </lineage>
</organism>
<dbReference type="AlphaFoldDB" id="A0AAE0C0R8"/>
<comment type="caution">
    <text evidence="2">The sequence shown here is derived from an EMBL/GenBank/DDBJ whole genome shotgun (WGS) entry which is preliminary data.</text>
</comment>
<sequence>MDRATTRLAELKGQTQVAAGERKRPWEAAVDVSQLPGSDRLELTRSDLEGKDKGSKSTALAPEFLTDTAEKGVARAKARM</sequence>
<gene>
    <name evidence="2" type="ORF">CYMTET_44787</name>
</gene>
<protein>
    <submittedName>
        <fullName evidence="2">Uncharacterized protein</fullName>
    </submittedName>
</protein>
<evidence type="ECO:0000256" key="1">
    <source>
        <dbReference type="SAM" id="MobiDB-lite"/>
    </source>
</evidence>
<keyword evidence="3" id="KW-1185">Reference proteome</keyword>
<dbReference type="Proteomes" id="UP001190700">
    <property type="component" value="Unassembled WGS sequence"/>
</dbReference>
<evidence type="ECO:0000313" key="2">
    <source>
        <dbReference type="EMBL" id="KAK3245659.1"/>
    </source>
</evidence>
<name>A0AAE0C0R8_9CHLO</name>
<proteinExistence type="predicted"/>
<dbReference type="EMBL" id="LGRX02030440">
    <property type="protein sequence ID" value="KAK3245659.1"/>
    <property type="molecule type" value="Genomic_DNA"/>
</dbReference>
<accession>A0AAE0C0R8</accession>
<evidence type="ECO:0000313" key="3">
    <source>
        <dbReference type="Proteomes" id="UP001190700"/>
    </source>
</evidence>
<feature type="region of interest" description="Disordered" evidence="1">
    <location>
        <begin position="1"/>
        <end position="80"/>
    </location>
</feature>